<keyword evidence="6" id="KW-0547">Nucleotide-binding</keyword>
<evidence type="ECO:0000256" key="5">
    <source>
        <dbReference type="ARBA" id="ARBA00022723"/>
    </source>
</evidence>
<keyword evidence="3" id="KW-0444">Lipid biosynthesis</keyword>
<dbReference type="GO" id="GO:0005524">
    <property type="term" value="F:ATP binding"/>
    <property type="evidence" value="ECO:0007669"/>
    <property type="project" value="UniProtKB-KW"/>
</dbReference>
<keyword evidence="9" id="KW-0460">Magnesium</keyword>
<dbReference type="GO" id="GO:0046872">
    <property type="term" value="F:metal ion binding"/>
    <property type="evidence" value="ECO:0007669"/>
    <property type="project" value="UniProtKB-KW"/>
</dbReference>
<evidence type="ECO:0000256" key="10">
    <source>
        <dbReference type="ARBA" id="ARBA00023098"/>
    </source>
</evidence>
<dbReference type="PROSITE" id="PS50146">
    <property type="entry name" value="DAGK"/>
    <property type="match status" value="1"/>
</dbReference>
<evidence type="ECO:0000313" key="15">
    <source>
        <dbReference type="Proteomes" id="UP000262939"/>
    </source>
</evidence>
<evidence type="ECO:0000256" key="7">
    <source>
        <dbReference type="ARBA" id="ARBA00022777"/>
    </source>
</evidence>
<dbReference type="NCBIfam" id="TIGR00147">
    <property type="entry name" value="YegS/Rv2252/BmrU family lipid kinase"/>
    <property type="match status" value="1"/>
</dbReference>
<dbReference type="OrthoDB" id="142078at2"/>
<gene>
    <name evidence="14" type="ORF">D0466_19665</name>
</gene>
<keyword evidence="10" id="KW-0443">Lipid metabolism</keyword>
<dbReference type="SMART" id="SM00046">
    <property type="entry name" value="DAGKc"/>
    <property type="match status" value="1"/>
</dbReference>
<accession>A0A372L951</accession>
<sequence length="294" mass="31922">MTKAMIIINPSSGKERALGILPGLLQIARNLYDDVPVRETEKEGDAAEFAREACALGYDAVLSIGGDGTISETINGMAEQAHRPHLGIIPMGTVNDFARALKIPLEPERALEILSSRHTIPVDIGKINDRYFMNVLAAGAIAEATYAVSPQQKTMLGSFAYFLEGIKTIISKTPFKLTVEHDGGKWVGKAYLIVSALTNSVGGFEALAPDARVGDGKIHTFVMKDFSLTQIMKIIPMLLTGELQEHEQVEYICSSTIKVSATEDLVANIDGDEGEPLPFTARVLKQHLRVFVPD</sequence>
<dbReference type="Pfam" id="PF19279">
    <property type="entry name" value="YegS_C"/>
    <property type="match status" value="1"/>
</dbReference>
<dbReference type="InterPro" id="IPR016064">
    <property type="entry name" value="NAD/diacylglycerol_kinase_sf"/>
</dbReference>
<dbReference type="GO" id="GO:0004143">
    <property type="term" value="F:ATP-dependent diacylglycerol kinase activity"/>
    <property type="evidence" value="ECO:0007669"/>
    <property type="project" value="TreeGrafter"/>
</dbReference>
<evidence type="ECO:0000256" key="11">
    <source>
        <dbReference type="ARBA" id="ARBA00023209"/>
    </source>
</evidence>
<keyword evidence="12" id="KW-1208">Phospholipid metabolism</keyword>
<protein>
    <submittedName>
        <fullName evidence="14">Diacylglycerol kinase family lipid kinase</fullName>
    </submittedName>
</protein>
<evidence type="ECO:0000256" key="2">
    <source>
        <dbReference type="ARBA" id="ARBA00005983"/>
    </source>
</evidence>
<evidence type="ECO:0000256" key="3">
    <source>
        <dbReference type="ARBA" id="ARBA00022516"/>
    </source>
</evidence>
<keyword evidence="15" id="KW-1185">Reference proteome</keyword>
<evidence type="ECO:0000259" key="13">
    <source>
        <dbReference type="PROSITE" id="PS50146"/>
    </source>
</evidence>
<reference evidence="14 15" key="1">
    <citation type="submission" date="2018-08" db="EMBL/GenBank/DDBJ databases">
        <title>Bacillus chawlae sp. nov., Bacillus glennii sp. nov., and Bacillus saganii sp. nov. Isolated from the Vehicle Assembly Building at Kennedy Space Center where the Viking Spacecraft were Assembled.</title>
        <authorList>
            <person name="Seuylemezian A."/>
            <person name="Vaishampayan P."/>
        </authorList>
    </citation>
    <scope>NUCLEOTIDE SEQUENCE [LARGE SCALE GENOMIC DNA]</scope>
    <source>
        <strain evidence="14 15">V44-8</strain>
    </source>
</reference>
<organism evidence="14 15">
    <name type="scientific">Peribacillus glennii</name>
    <dbReference type="NCBI Taxonomy" id="2303991"/>
    <lineage>
        <taxon>Bacteria</taxon>
        <taxon>Bacillati</taxon>
        <taxon>Bacillota</taxon>
        <taxon>Bacilli</taxon>
        <taxon>Bacillales</taxon>
        <taxon>Bacillaceae</taxon>
        <taxon>Peribacillus</taxon>
    </lineage>
</organism>
<comment type="similarity">
    <text evidence="2">Belongs to the diacylglycerol/lipid kinase family.</text>
</comment>
<keyword evidence="7 14" id="KW-0418">Kinase</keyword>
<evidence type="ECO:0000256" key="6">
    <source>
        <dbReference type="ARBA" id="ARBA00022741"/>
    </source>
</evidence>
<dbReference type="PANTHER" id="PTHR12358:SF106">
    <property type="entry name" value="LIPID KINASE YEGS"/>
    <property type="match status" value="1"/>
</dbReference>
<dbReference type="InterPro" id="IPR050187">
    <property type="entry name" value="Lipid_Phosphate_FormReg"/>
</dbReference>
<dbReference type="AlphaFoldDB" id="A0A372L951"/>
<name>A0A372L951_9BACI</name>
<comment type="cofactor">
    <cofactor evidence="1">
        <name>Mg(2+)</name>
        <dbReference type="ChEBI" id="CHEBI:18420"/>
    </cofactor>
</comment>
<dbReference type="Gene3D" id="3.40.50.10330">
    <property type="entry name" value="Probable inorganic polyphosphate/atp-NAD kinase, domain 1"/>
    <property type="match status" value="1"/>
</dbReference>
<dbReference type="Pfam" id="PF00781">
    <property type="entry name" value="DAGK_cat"/>
    <property type="match status" value="1"/>
</dbReference>
<keyword evidence="11" id="KW-0594">Phospholipid biosynthesis</keyword>
<dbReference type="Proteomes" id="UP000262939">
    <property type="component" value="Unassembled WGS sequence"/>
</dbReference>
<evidence type="ECO:0000256" key="12">
    <source>
        <dbReference type="ARBA" id="ARBA00023264"/>
    </source>
</evidence>
<proteinExistence type="inferred from homology"/>
<dbReference type="GO" id="GO:0008654">
    <property type="term" value="P:phospholipid biosynthetic process"/>
    <property type="evidence" value="ECO:0007669"/>
    <property type="project" value="UniProtKB-KW"/>
</dbReference>
<evidence type="ECO:0000256" key="4">
    <source>
        <dbReference type="ARBA" id="ARBA00022679"/>
    </source>
</evidence>
<dbReference type="EMBL" id="QVTD01000018">
    <property type="protein sequence ID" value="RFU61042.1"/>
    <property type="molecule type" value="Genomic_DNA"/>
</dbReference>
<keyword evidence="5" id="KW-0479">Metal-binding</keyword>
<dbReference type="Gene3D" id="2.60.200.40">
    <property type="match status" value="1"/>
</dbReference>
<dbReference type="SUPFAM" id="SSF111331">
    <property type="entry name" value="NAD kinase/diacylglycerol kinase-like"/>
    <property type="match status" value="1"/>
</dbReference>
<evidence type="ECO:0000256" key="9">
    <source>
        <dbReference type="ARBA" id="ARBA00022842"/>
    </source>
</evidence>
<keyword evidence="4" id="KW-0808">Transferase</keyword>
<evidence type="ECO:0000256" key="1">
    <source>
        <dbReference type="ARBA" id="ARBA00001946"/>
    </source>
</evidence>
<dbReference type="InterPro" id="IPR001206">
    <property type="entry name" value="Diacylglycerol_kinase_cat_dom"/>
</dbReference>
<dbReference type="InterPro" id="IPR017438">
    <property type="entry name" value="ATP-NAD_kinase_N"/>
</dbReference>
<dbReference type="PANTHER" id="PTHR12358">
    <property type="entry name" value="SPHINGOSINE KINASE"/>
    <property type="match status" value="1"/>
</dbReference>
<comment type="caution">
    <text evidence="14">The sequence shown here is derived from an EMBL/GenBank/DDBJ whole genome shotgun (WGS) entry which is preliminary data.</text>
</comment>
<keyword evidence="8" id="KW-0067">ATP-binding</keyword>
<evidence type="ECO:0000256" key="8">
    <source>
        <dbReference type="ARBA" id="ARBA00022840"/>
    </source>
</evidence>
<dbReference type="RefSeq" id="WP_117324223.1">
    <property type="nucleotide sequence ID" value="NZ_QVTD01000018.1"/>
</dbReference>
<dbReference type="GO" id="GO:0005886">
    <property type="term" value="C:plasma membrane"/>
    <property type="evidence" value="ECO:0007669"/>
    <property type="project" value="TreeGrafter"/>
</dbReference>
<dbReference type="InterPro" id="IPR005218">
    <property type="entry name" value="Diacylglycerol/lipid_kinase"/>
</dbReference>
<evidence type="ECO:0000313" key="14">
    <source>
        <dbReference type="EMBL" id="RFU61042.1"/>
    </source>
</evidence>
<dbReference type="InterPro" id="IPR045540">
    <property type="entry name" value="YegS/DAGK_C"/>
</dbReference>
<feature type="domain" description="DAGKc" evidence="13">
    <location>
        <begin position="1"/>
        <end position="131"/>
    </location>
</feature>